<keyword evidence="4" id="KW-1185">Reference proteome</keyword>
<reference evidence="3 4" key="1">
    <citation type="submission" date="2022-11" db="EMBL/GenBank/DDBJ databases">
        <title>Minimal conservation of predation-associated metabolite biosynthetic gene clusters underscores biosynthetic potential of Myxococcota including descriptions for ten novel species: Archangium lansinium sp. nov., Myxococcus landrumus sp. nov., Nannocystis bai.</title>
        <authorList>
            <person name="Ahearne A."/>
            <person name="Stevens C."/>
            <person name="Dowd S."/>
        </authorList>
    </citation>
    <scope>NUCLEOTIDE SEQUENCE [LARGE SCALE GENOMIC DNA]</scope>
    <source>
        <strain evidence="3 4">NCWAL01</strain>
    </source>
</reference>
<evidence type="ECO:0000256" key="2">
    <source>
        <dbReference type="SAM" id="SignalP"/>
    </source>
</evidence>
<feature type="signal peptide" evidence="2">
    <location>
        <begin position="1"/>
        <end position="19"/>
    </location>
</feature>
<proteinExistence type="predicted"/>
<comment type="caution">
    <text evidence="3">The sequence shown here is derived from an EMBL/GenBank/DDBJ whole genome shotgun (WGS) entry which is preliminary data.</text>
</comment>
<feature type="chain" id="PRO_5045250027" evidence="2">
    <location>
        <begin position="20"/>
        <end position="230"/>
    </location>
</feature>
<dbReference type="InterPro" id="IPR025361">
    <property type="entry name" value="DUF4265"/>
</dbReference>
<dbReference type="Proteomes" id="UP001221838">
    <property type="component" value="Unassembled WGS sequence"/>
</dbReference>
<evidence type="ECO:0000313" key="4">
    <source>
        <dbReference type="Proteomes" id="UP001221838"/>
    </source>
</evidence>
<dbReference type="EMBL" id="JAQNDM010000002">
    <property type="protein sequence ID" value="MDC0709188.1"/>
    <property type="molecule type" value="Genomic_DNA"/>
</dbReference>
<sequence length="230" mass="24702">MKLLCLFLSALVASIPAGVGPPVSTPIEPAASSAEAPGSVRQQAVAGGARAGKAFTKKQKQVTKEKNAQKNDGTTRCENCDTETVPGKIKVVVKLEKDEDDYPPANYEGLWARPLGEGLFQVDNIPFFAKGIAYGDIVSAVTELQELRFREVVRPSGHGTLRLIIYDQKEVSTVSALLEKMGCAVERSHIPGLISVDVPPAVSLAVLKPILDEGETQERWGYEEACLPST</sequence>
<feature type="region of interest" description="Disordered" evidence="1">
    <location>
        <begin position="52"/>
        <end position="77"/>
    </location>
</feature>
<protein>
    <submittedName>
        <fullName evidence="3">DUF4265 domain-containing protein</fullName>
    </submittedName>
</protein>
<gene>
    <name evidence="3" type="ORF">POL68_12010</name>
</gene>
<organism evidence="3 4">
    <name type="scientific">Stigmatella ashevillensis</name>
    <dbReference type="NCBI Taxonomy" id="2995309"/>
    <lineage>
        <taxon>Bacteria</taxon>
        <taxon>Pseudomonadati</taxon>
        <taxon>Myxococcota</taxon>
        <taxon>Myxococcia</taxon>
        <taxon>Myxococcales</taxon>
        <taxon>Cystobacterineae</taxon>
        <taxon>Archangiaceae</taxon>
        <taxon>Stigmatella</taxon>
    </lineage>
</organism>
<evidence type="ECO:0000313" key="3">
    <source>
        <dbReference type="EMBL" id="MDC0709188.1"/>
    </source>
</evidence>
<dbReference type="Pfam" id="PF14085">
    <property type="entry name" value="DUF4265"/>
    <property type="match status" value="1"/>
</dbReference>
<evidence type="ECO:0000256" key="1">
    <source>
        <dbReference type="SAM" id="MobiDB-lite"/>
    </source>
</evidence>
<keyword evidence="2" id="KW-0732">Signal</keyword>
<name>A0ABT5D8N5_9BACT</name>
<dbReference type="RefSeq" id="WP_272137517.1">
    <property type="nucleotide sequence ID" value="NZ_JAQNDM010000002.1"/>
</dbReference>
<feature type="compositionally biased region" description="Basic and acidic residues" evidence="1">
    <location>
        <begin position="62"/>
        <end position="77"/>
    </location>
</feature>
<accession>A0ABT5D8N5</accession>